<dbReference type="InterPro" id="IPR017871">
    <property type="entry name" value="ABC_transporter-like_CS"/>
</dbReference>
<dbReference type="Pfam" id="PF00005">
    <property type="entry name" value="ABC_tran"/>
    <property type="match status" value="1"/>
</dbReference>
<keyword evidence="7" id="KW-1185">Reference proteome</keyword>
<dbReference type="SUPFAM" id="SSF50331">
    <property type="entry name" value="MOP-like"/>
    <property type="match status" value="1"/>
</dbReference>
<evidence type="ECO:0000256" key="1">
    <source>
        <dbReference type="ARBA" id="ARBA00006526"/>
    </source>
</evidence>
<evidence type="ECO:0000313" key="7">
    <source>
        <dbReference type="Proteomes" id="UP001195624"/>
    </source>
</evidence>
<evidence type="ECO:0000256" key="2">
    <source>
        <dbReference type="ARBA" id="ARBA00022448"/>
    </source>
</evidence>
<reference evidence="7" key="2">
    <citation type="submission" date="2023-07" db="EMBL/GenBank/DDBJ databases">
        <title>Genome mining of underrepresented organisms for secondary metabolites.</title>
        <authorList>
            <person name="D'Agostino P.M."/>
        </authorList>
    </citation>
    <scope>NUCLEOTIDE SEQUENCE [LARGE SCALE GENOMIC DNA]</scope>
    <source>
        <strain evidence="7">WS4403</strain>
    </source>
</reference>
<comment type="similarity">
    <text evidence="1">Belongs to the ABC transporter superfamily. Drug exporter-2 (TC 3.A.1.117) family.</text>
</comment>
<dbReference type="Gene3D" id="3.40.50.300">
    <property type="entry name" value="P-loop containing nucleotide triphosphate hydrolases"/>
    <property type="match status" value="1"/>
</dbReference>
<dbReference type="GO" id="GO:0005524">
    <property type="term" value="F:ATP binding"/>
    <property type="evidence" value="ECO:0007669"/>
    <property type="project" value="UniProtKB-KW"/>
</dbReference>
<evidence type="ECO:0000256" key="4">
    <source>
        <dbReference type="ARBA" id="ARBA00022840"/>
    </source>
</evidence>
<dbReference type="PROSITE" id="PS50893">
    <property type="entry name" value="ABC_TRANSPORTER_2"/>
    <property type="match status" value="1"/>
</dbReference>
<keyword evidence="3" id="KW-0547">Nucleotide-binding</keyword>
<dbReference type="InterPro" id="IPR027417">
    <property type="entry name" value="P-loop_NTPase"/>
</dbReference>
<dbReference type="InterPro" id="IPR003593">
    <property type="entry name" value="AAA+_ATPase"/>
</dbReference>
<dbReference type="InterPro" id="IPR013611">
    <property type="entry name" value="Transp-assoc_OB_typ2"/>
</dbReference>
<dbReference type="Proteomes" id="UP001195624">
    <property type="component" value="Unassembled WGS sequence"/>
</dbReference>
<dbReference type="Pfam" id="PF08402">
    <property type="entry name" value="TOBE_2"/>
    <property type="match status" value="1"/>
</dbReference>
<dbReference type="SUPFAM" id="SSF52540">
    <property type="entry name" value="P-loop containing nucleoside triphosphate hydrolases"/>
    <property type="match status" value="1"/>
</dbReference>
<evidence type="ECO:0000259" key="5">
    <source>
        <dbReference type="PROSITE" id="PS50893"/>
    </source>
</evidence>
<dbReference type="RefSeq" id="WP_017801330.1">
    <property type="nucleotide sequence ID" value="NZ_JAGGMQ010000001.1"/>
</dbReference>
<name>A0ABS4P6U0_9GAMM</name>
<accession>A0ABS4P6U0</accession>
<protein>
    <submittedName>
        <fullName evidence="6">Spermidine/putrescine transport system ATP-binding protein</fullName>
    </submittedName>
</protein>
<dbReference type="InterPro" id="IPR008995">
    <property type="entry name" value="Mo/tungstate-bd_C_term_dom"/>
</dbReference>
<gene>
    <name evidence="6" type="ORF">J2125_001557</name>
</gene>
<keyword evidence="4 6" id="KW-0067">ATP-binding</keyword>
<dbReference type="InterPro" id="IPR003439">
    <property type="entry name" value="ABC_transporter-like_ATP-bd"/>
</dbReference>
<dbReference type="EMBL" id="JAGGMQ010000001">
    <property type="protein sequence ID" value="MBP2168365.1"/>
    <property type="molecule type" value="Genomic_DNA"/>
</dbReference>
<evidence type="ECO:0000256" key="3">
    <source>
        <dbReference type="ARBA" id="ARBA00022741"/>
    </source>
</evidence>
<proteinExistence type="inferred from homology"/>
<dbReference type="PANTHER" id="PTHR42781">
    <property type="entry name" value="SPERMIDINE/PUTRESCINE IMPORT ATP-BINDING PROTEIN POTA"/>
    <property type="match status" value="1"/>
</dbReference>
<organism evidence="6 7">
    <name type="scientific">Winslowiella toletana</name>
    <dbReference type="NCBI Taxonomy" id="92490"/>
    <lineage>
        <taxon>Bacteria</taxon>
        <taxon>Pseudomonadati</taxon>
        <taxon>Pseudomonadota</taxon>
        <taxon>Gammaproteobacteria</taxon>
        <taxon>Enterobacterales</taxon>
        <taxon>Erwiniaceae</taxon>
        <taxon>Winslowiella</taxon>
    </lineage>
</organism>
<reference evidence="6 7" key="1">
    <citation type="submission" date="2021-03" db="EMBL/GenBank/DDBJ databases">
        <authorList>
            <person name="D'Agostino P."/>
            <person name="Huntemann M."/>
            <person name="Clum A."/>
            <person name="Spunde A."/>
            <person name="Palaniappan K."/>
            <person name="Ritter S."/>
            <person name="Mikhailova N."/>
            <person name="Chen I.-M."/>
            <person name="Stamatis D."/>
            <person name="Reddy T."/>
            <person name="O'Malley R."/>
            <person name="Daum C."/>
            <person name="Shapiro N."/>
            <person name="Ivanova N."/>
            <person name="Kyrpides N."/>
            <person name="Woyke T."/>
        </authorList>
    </citation>
    <scope>NUCLEOTIDE SEQUENCE [LARGE SCALE GENOMIC DNA]</scope>
    <source>
        <strain evidence="6 7">WS4403</strain>
    </source>
</reference>
<feature type="domain" description="ABC transporter" evidence="5">
    <location>
        <begin position="7"/>
        <end position="239"/>
    </location>
</feature>
<sequence>MSQSVAIRLRQCARRFSDDAIALHPLDLDINAGETLVLLGPSGCGKTTTLRIISGLEQPDAGGEVWFGDRNVTALPIEKRNVGMVFQHYALFPNMNVAQNVGYGLRIQRLPRAEINRRVDEMLTMVDLQHLAQRPVNALSGGQKQRVSLARALAARPKVLLFDEPLAALDVKLREKLREDIGQLLRQLHITAVYVTHDQQEAMALGDRIAVLEKGRIAQIATPQTLYQQPATRFVADFVGAINCLQAESADRPGLYCRPEDITLGPVGDAPHRGRIVQQLFLGASQRLIIDTGGQQPLQVERPAREVWQSGQQVGVFIAADLLMHFHSKQGEVC</sequence>
<dbReference type="InterPro" id="IPR050093">
    <property type="entry name" value="ABC_SmlMolc_Importer"/>
</dbReference>
<comment type="caution">
    <text evidence="6">The sequence shown here is derived from an EMBL/GenBank/DDBJ whole genome shotgun (WGS) entry which is preliminary data.</text>
</comment>
<evidence type="ECO:0000313" key="6">
    <source>
        <dbReference type="EMBL" id="MBP2168365.1"/>
    </source>
</evidence>
<dbReference type="SMART" id="SM00382">
    <property type="entry name" value="AAA"/>
    <property type="match status" value="1"/>
</dbReference>
<dbReference type="PROSITE" id="PS00211">
    <property type="entry name" value="ABC_TRANSPORTER_1"/>
    <property type="match status" value="1"/>
</dbReference>
<keyword evidence="2" id="KW-0813">Transport</keyword>
<dbReference type="PANTHER" id="PTHR42781:SF4">
    <property type="entry name" value="SPERMIDINE_PUTRESCINE IMPORT ATP-BINDING PROTEIN POTA"/>
    <property type="match status" value="1"/>
</dbReference>